<feature type="domain" description="Plastocyanin-like" evidence="4">
    <location>
        <begin position="378"/>
        <end position="507"/>
    </location>
</feature>
<reference evidence="6" key="1">
    <citation type="journal article" date="2023" name="Mol. Phylogenet. Evol.">
        <title>Genome-scale phylogeny and comparative genomics of the fungal order Sordariales.</title>
        <authorList>
            <person name="Hensen N."/>
            <person name="Bonometti L."/>
            <person name="Westerberg I."/>
            <person name="Brannstrom I.O."/>
            <person name="Guillou S."/>
            <person name="Cros-Aarteil S."/>
            <person name="Calhoun S."/>
            <person name="Haridas S."/>
            <person name="Kuo A."/>
            <person name="Mondo S."/>
            <person name="Pangilinan J."/>
            <person name="Riley R."/>
            <person name="LaButti K."/>
            <person name="Andreopoulos B."/>
            <person name="Lipzen A."/>
            <person name="Chen C."/>
            <person name="Yan M."/>
            <person name="Daum C."/>
            <person name="Ng V."/>
            <person name="Clum A."/>
            <person name="Steindorff A."/>
            <person name="Ohm R.A."/>
            <person name="Martin F."/>
            <person name="Silar P."/>
            <person name="Natvig D.O."/>
            <person name="Lalanne C."/>
            <person name="Gautier V."/>
            <person name="Ament-Velasquez S.L."/>
            <person name="Kruys A."/>
            <person name="Hutchinson M.I."/>
            <person name="Powell A.J."/>
            <person name="Barry K."/>
            <person name="Miller A.N."/>
            <person name="Grigoriev I.V."/>
            <person name="Debuchy R."/>
            <person name="Gladieux P."/>
            <person name="Hiltunen Thoren M."/>
            <person name="Johannesson H."/>
        </authorList>
    </citation>
    <scope>NUCLEOTIDE SEQUENCE</scope>
    <source>
        <strain evidence="6">PSN293</strain>
    </source>
</reference>
<comment type="caution">
    <text evidence="6">The sequence shown here is derived from an EMBL/GenBank/DDBJ whole genome shotgun (WGS) entry which is preliminary data.</text>
</comment>
<dbReference type="InterPro" id="IPR008972">
    <property type="entry name" value="Cupredoxin"/>
</dbReference>
<keyword evidence="7" id="KW-1185">Reference proteome</keyword>
<dbReference type="InterPro" id="IPR045087">
    <property type="entry name" value="Cu-oxidase_fam"/>
</dbReference>
<evidence type="ECO:0000313" key="6">
    <source>
        <dbReference type="EMBL" id="KAK4213777.1"/>
    </source>
</evidence>
<reference evidence="6" key="2">
    <citation type="submission" date="2023-05" db="EMBL/GenBank/DDBJ databases">
        <authorList>
            <consortium name="Lawrence Berkeley National Laboratory"/>
            <person name="Steindorff A."/>
            <person name="Hensen N."/>
            <person name="Bonometti L."/>
            <person name="Westerberg I."/>
            <person name="Brannstrom I.O."/>
            <person name="Guillou S."/>
            <person name="Cros-Aarteil S."/>
            <person name="Calhoun S."/>
            <person name="Haridas S."/>
            <person name="Kuo A."/>
            <person name="Mondo S."/>
            <person name="Pangilinan J."/>
            <person name="Riley R."/>
            <person name="Labutti K."/>
            <person name="Andreopoulos B."/>
            <person name="Lipzen A."/>
            <person name="Chen C."/>
            <person name="Yanf M."/>
            <person name="Daum C."/>
            <person name="Ng V."/>
            <person name="Clum A."/>
            <person name="Ohm R."/>
            <person name="Martin F."/>
            <person name="Silar P."/>
            <person name="Natvig D."/>
            <person name="Lalanne C."/>
            <person name="Gautier V."/>
            <person name="Ament-Velasquez S.L."/>
            <person name="Kruys A."/>
            <person name="Hutchinson M.I."/>
            <person name="Powell A.J."/>
            <person name="Barry K."/>
            <person name="Miller A.N."/>
            <person name="Grigoriev I.V."/>
            <person name="Debuchy R."/>
            <person name="Gladieux P."/>
            <person name="Thoren M.H."/>
            <person name="Johannesson H."/>
        </authorList>
    </citation>
    <scope>NUCLEOTIDE SEQUENCE</scope>
    <source>
        <strain evidence="6">PSN293</strain>
    </source>
</reference>
<name>A0AAN6YCZ6_9PEZI</name>
<keyword evidence="2" id="KW-0186">Copper</keyword>
<feature type="signal peptide" evidence="3">
    <location>
        <begin position="1"/>
        <end position="20"/>
    </location>
</feature>
<feature type="chain" id="PRO_5042839951" evidence="3">
    <location>
        <begin position="21"/>
        <end position="601"/>
    </location>
</feature>
<dbReference type="Pfam" id="PF07732">
    <property type="entry name" value="Cu-oxidase_3"/>
    <property type="match status" value="1"/>
</dbReference>
<dbReference type="Gene3D" id="2.60.40.420">
    <property type="entry name" value="Cupredoxins - blue copper proteins"/>
    <property type="match status" value="3"/>
</dbReference>
<dbReference type="InterPro" id="IPR011706">
    <property type="entry name" value="Cu-oxidase_C"/>
</dbReference>
<organism evidence="6 7">
    <name type="scientific">Rhypophila decipiens</name>
    <dbReference type="NCBI Taxonomy" id="261697"/>
    <lineage>
        <taxon>Eukaryota</taxon>
        <taxon>Fungi</taxon>
        <taxon>Dikarya</taxon>
        <taxon>Ascomycota</taxon>
        <taxon>Pezizomycotina</taxon>
        <taxon>Sordariomycetes</taxon>
        <taxon>Sordariomycetidae</taxon>
        <taxon>Sordariales</taxon>
        <taxon>Naviculisporaceae</taxon>
        <taxon>Rhypophila</taxon>
    </lineage>
</organism>
<dbReference type="Proteomes" id="UP001301769">
    <property type="component" value="Unassembled WGS sequence"/>
</dbReference>
<evidence type="ECO:0000259" key="5">
    <source>
        <dbReference type="Pfam" id="PF07732"/>
    </source>
</evidence>
<dbReference type="PANTHER" id="PTHR48267:SF1">
    <property type="entry name" value="BILIRUBIN OXIDASE"/>
    <property type="match status" value="1"/>
</dbReference>
<dbReference type="GO" id="GO:0016491">
    <property type="term" value="F:oxidoreductase activity"/>
    <property type="evidence" value="ECO:0007669"/>
    <property type="project" value="InterPro"/>
</dbReference>
<dbReference type="EMBL" id="MU858104">
    <property type="protein sequence ID" value="KAK4213777.1"/>
    <property type="molecule type" value="Genomic_DNA"/>
</dbReference>
<sequence>MARLLAGYLALAAALPTAFGLYSREQPSGLNVLHKRKDWEGAPYTWLYQFPMPIPPVKAPKMSVTNPVTGQPIDYYEVYINQFTQQVYPGKGPATLVGYDGMSPGPTFIVEKGRETVVRFINNATMANSVHLHGSYSRAAWDGWAEDVTEPGEFKDYYYPNSQSARLQWYHDHAIDHTAENAYFGQAGAWIIHDEEEDYLNLPSGYGQFDIPLILSAKEYLNNGALLSPATETDSLYGDVIHVNGQPWPYFNVQPRKYRLRFLNAAVSRTFLLYFRRATGSSTKIPFQVIASDAGLLTMPTTTSDLYISMAERYEVVFDFSPFAGQNITLRNTEDVGADTDYLHTDKVMQFVVSNTPVTDTSSVPSNLAAVNFPPPKSGVDRHFEFHRTNGMWKINGVSFAEVENRVLANVPRGTIEIWELENGGGGWSHPIHIHLVDFKVLSRSNPDAGRTLYPYETLGLKDVVWLAPNEVVRVEAHYAPWDGVYMFHCHNLIHEDHEMMAAFNVTKLLDLGYDETDFRDPMETRWRAEPVTPAKMTNAAITEKVQFMASLEPYNNVDEVMDELDLYWASHKKRSAPAPAGPEAPVRRRMRIEGSRIKTL</sequence>
<comment type="similarity">
    <text evidence="1">Belongs to the multicopper oxidase family.</text>
</comment>
<feature type="domain" description="Plastocyanin-like" evidence="5">
    <location>
        <begin position="86"/>
        <end position="196"/>
    </location>
</feature>
<gene>
    <name evidence="6" type="ORF">QBC37DRAFT_463531</name>
</gene>
<accession>A0AAN6YCZ6</accession>
<dbReference type="PANTHER" id="PTHR48267">
    <property type="entry name" value="CUPREDOXIN SUPERFAMILY PROTEIN"/>
    <property type="match status" value="1"/>
</dbReference>
<proteinExistence type="inferred from homology"/>
<dbReference type="SUPFAM" id="SSF49503">
    <property type="entry name" value="Cupredoxins"/>
    <property type="match status" value="3"/>
</dbReference>
<evidence type="ECO:0000259" key="4">
    <source>
        <dbReference type="Pfam" id="PF07731"/>
    </source>
</evidence>
<evidence type="ECO:0000256" key="2">
    <source>
        <dbReference type="ARBA" id="ARBA00023008"/>
    </source>
</evidence>
<evidence type="ECO:0000256" key="1">
    <source>
        <dbReference type="ARBA" id="ARBA00010609"/>
    </source>
</evidence>
<evidence type="ECO:0000256" key="3">
    <source>
        <dbReference type="SAM" id="SignalP"/>
    </source>
</evidence>
<protein>
    <submittedName>
        <fullName evidence="6">Bilirubin oxidase</fullName>
    </submittedName>
</protein>
<keyword evidence="3" id="KW-0732">Signal</keyword>
<evidence type="ECO:0000313" key="7">
    <source>
        <dbReference type="Proteomes" id="UP001301769"/>
    </source>
</evidence>
<dbReference type="GO" id="GO:0005507">
    <property type="term" value="F:copper ion binding"/>
    <property type="evidence" value="ECO:0007669"/>
    <property type="project" value="InterPro"/>
</dbReference>
<dbReference type="Pfam" id="PF07731">
    <property type="entry name" value="Cu-oxidase_2"/>
    <property type="match status" value="1"/>
</dbReference>
<dbReference type="InterPro" id="IPR011707">
    <property type="entry name" value="Cu-oxidase-like_N"/>
</dbReference>
<dbReference type="AlphaFoldDB" id="A0AAN6YCZ6"/>
<dbReference type="CDD" id="cd13889">
    <property type="entry name" value="CuRO_3_BOD"/>
    <property type="match status" value="1"/>
</dbReference>